<dbReference type="RefSeq" id="WP_057825564.1">
    <property type="nucleotide sequence ID" value="NZ_AZFX01000089.1"/>
</dbReference>
<dbReference type="InterPro" id="IPR000182">
    <property type="entry name" value="GNAT_dom"/>
</dbReference>
<comment type="caution">
    <text evidence="2">The sequence shown here is derived from an EMBL/GenBank/DDBJ whole genome shotgun (WGS) entry which is preliminary data.</text>
</comment>
<dbReference type="EMBL" id="AZFX01000089">
    <property type="protein sequence ID" value="KRM08351.1"/>
    <property type="molecule type" value="Genomic_DNA"/>
</dbReference>
<sequence>MEKFEKYHPIMTPHYTFNWLTSARLNKSTELMQHYYQDATLTTAKAASLINQTMLKVMRDQQLTWGVFDRASDELVGLANLFEINQQQAASSIELELTAMQPERGVRELLARLVSFAFAELDMKTLYFKQTTTKIDPAILDQLGFTANPATNDWLLNRAVSIERV</sequence>
<reference evidence="2 3" key="1">
    <citation type="journal article" date="2015" name="Genome Announc.">
        <title>Expanding the biotechnology potential of lactobacilli through comparative genomics of 213 strains and associated genera.</title>
        <authorList>
            <person name="Sun Z."/>
            <person name="Harris H.M."/>
            <person name="McCann A."/>
            <person name="Guo C."/>
            <person name="Argimon S."/>
            <person name="Zhang W."/>
            <person name="Yang X."/>
            <person name="Jeffery I.B."/>
            <person name="Cooney J.C."/>
            <person name="Kagawa T.F."/>
            <person name="Liu W."/>
            <person name="Song Y."/>
            <person name="Salvetti E."/>
            <person name="Wrobel A."/>
            <person name="Rasinkangas P."/>
            <person name="Parkhill J."/>
            <person name="Rea M.C."/>
            <person name="O'Sullivan O."/>
            <person name="Ritari J."/>
            <person name="Douillard F.P."/>
            <person name="Paul Ross R."/>
            <person name="Yang R."/>
            <person name="Briner A.E."/>
            <person name="Felis G.E."/>
            <person name="de Vos W.M."/>
            <person name="Barrangou R."/>
            <person name="Klaenhammer T.R."/>
            <person name="Caufield P.W."/>
            <person name="Cui Y."/>
            <person name="Zhang H."/>
            <person name="O'Toole P.W."/>
        </authorList>
    </citation>
    <scope>NUCLEOTIDE SEQUENCE [LARGE SCALE GENOMIC DNA]</scope>
    <source>
        <strain evidence="2 3">DSM 17758</strain>
    </source>
</reference>
<gene>
    <name evidence="2" type="ORF">FC15_GL000646</name>
</gene>
<name>A0A0R1VSC9_9LACO</name>
<keyword evidence="3" id="KW-1185">Reference proteome</keyword>
<dbReference type="PATRIC" id="fig|1423735.3.peg.677"/>
<dbReference type="Gene3D" id="3.40.630.30">
    <property type="match status" value="1"/>
</dbReference>
<dbReference type="STRING" id="1423735.FC15_GL000646"/>
<dbReference type="OrthoDB" id="2249426at2"/>
<dbReference type="SUPFAM" id="SSF55729">
    <property type="entry name" value="Acyl-CoA N-acyltransferases (Nat)"/>
    <property type="match status" value="1"/>
</dbReference>
<accession>A0A0R1VSC9</accession>
<dbReference type="InterPro" id="IPR016181">
    <property type="entry name" value="Acyl_CoA_acyltransferase"/>
</dbReference>
<feature type="domain" description="N-acetyltransferase" evidence="1">
    <location>
        <begin position="25"/>
        <end position="128"/>
    </location>
</feature>
<dbReference type="AlphaFoldDB" id="A0A0R1VSC9"/>
<proteinExistence type="predicted"/>
<protein>
    <recommendedName>
        <fullName evidence="1">N-acetyltransferase domain-containing protein</fullName>
    </recommendedName>
</protein>
<dbReference type="GO" id="GO:0016747">
    <property type="term" value="F:acyltransferase activity, transferring groups other than amino-acyl groups"/>
    <property type="evidence" value="ECO:0007669"/>
    <property type="project" value="InterPro"/>
</dbReference>
<organism evidence="2 3">
    <name type="scientific">Lapidilactobacillus concavus DSM 17758</name>
    <dbReference type="NCBI Taxonomy" id="1423735"/>
    <lineage>
        <taxon>Bacteria</taxon>
        <taxon>Bacillati</taxon>
        <taxon>Bacillota</taxon>
        <taxon>Bacilli</taxon>
        <taxon>Lactobacillales</taxon>
        <taxon>Lactobacillaceae</taxon>
        <taxon>Lapidilactobacillus</taxon>
    </lineage>
</organism>
<dbReference type="Proteomes" id="UP000051315">
    <property type="component" value="Unassembled WGS sequence"/>
</dbReference>
<evidence type="ECO:0000313" key="2">
    <source>
        <dbReference type="EMBL" id="KRM08351.1"/>
    </source>
</evidence>
<evidence type="ECO:0000313" key="3">
    <source>
        <dbReference type="Proteomes" id="UP000051315"/>
    </source>
</evidence>
<dbReference type="Pfam" id="PF13302">
    <property type="entry name" value="Acetyltransf_3"/>
    <property type="match status" value="1"/>
</dbReference>
<evidence type="ECO:0000259" key="1">
    <source>
        <dbReference type="Pfam" id="PF13302"/>
    </source>
</evidence>